<keyword evidence="5 8" id="KW-0464">Manganese</keyword>
<dbReference type="EMBL" id="FWWU01000009">
    <property type="protein sequence ID" value="SMB95379.1"/>
    <property type="molecule type" value="Genomic_DNA"/>
</dbReference>
<dbReference type="GO" id="GO:0046872">
    <property type="term" value="F:metal ion binding"/>
    <property type="evidence" value="ECO:0007669"/>
    <property type="project" value="UniProtKB-KW"/>
</dbReference>
<evidence type="ECO:0000313" key="11">
    <source>
        <dbReference type="Proteomes" id="UP000192582"/>
    </source>
</evidence>
<gene>
    <name evidence="10" type="ORF">SAMN00790413_02804</name>
</gene>
<dbReference type="RefSeq" id="WP_084049989.1">
    <property type="nucleotide sequence ID" value="NZ_FWWU01000009.1"/>
</dbReference>
<evidence type="ECO:0000256" key="9">
    <source>
        <dbReference type="PIRSR" id="PIRSR004532-2"/>
    </source>
</evidence>
<feature type="binding site" evidence="8">
    <location>
        <position position="50"/>
    </location>
    <ligand>
        <name>Mn(2+)</name>
        <dbReference type="ChEBI" id="CHEBI:29035"/>
        <label>1</label>
    </ligand>
</feature>
<dbReference type="GO" id="GO:0006071">
    <property type="term" value="P:glycerol metabolic process"/>
    <property type="evidence" value="ECO:0007669"/>
    <property type="project" value="InterPro"/>
</dbReference>
<accession>A0A1W1VPV2</accession>
<dbReference type="GO" id="GO:0005829">
    <property type="term" value="C:cytosol"/>
    <property type="evidence" value="ECO:0007669"/>
    <property type="project" value="TreeGrafter"/>
</dbReference>
<dbReference type="InterPro" id="IPR004464">
    <property type="entry name" value="FBPase_class-2/SBPase"/>
</dbReference>
<feature type="binding site" evidence="8">
    <location>
        <position position="229"/>
    </location>
    <ligand>
        <name>Mn(2+)</name>
        <dbReference type="ChEBI" id="CHEBI:29035"/>
        <label>2</label>
    </ligand>
</feature>
<evidence type="ECO:0000256" key="8">
    <source>
        <dbReference type="PIRSR" id="PIRSR004532-1"/>
    </source>
</evidence>
<comment type="cofactor">
    <cofactor evidence="8">
        <name>Mn(2+)</name>
        <dbReference type="ChEBI" id="CHEBI:29035"/>
    </cofactor>
</comment>
<dbReference type="STRING" id="695939.SAMN00790413_02804"/>
<feature type="binding site" evidence="9">
    <location>
        <position position="226"/>
    </location>
    <ligand>
        <name>substrate</name>
    </ligand>
</feature>
<keyword evidence="6 7" id="KW-0119">Carbohydrate metabolism</keyword>
<keyword evidence="11" id="KW-1185">Reference proteome</keyword>
<dbReference type="FunFam" id="3.40.190.90:FF:000001">
    <property type="entry name" value="Fructose-1,6-bisphosphatase"/>
    <property type="match status" value="1"/>
</dbReference>
<feature type="binding site" evidence="9">
    <location>
        <position position="135"/>
    </location>
    <ligand>
        <name>substrate</name>
    </ligand>
</feature>
<dbReference type="Pfam" id="PF03320">
    <property type="entry name" value="FBPase_glpX"/>
    <property type="match status" value="1"/>
</dbReference>
<dbReference type="SUPFAM" id="SSF56655">
    <property type="entry name" value="Carbohydrate phosphatase"/>
    <property type="match status" value="1"/>
</dbReference>
<evidence type="ECO:0000256" key="2">
    <source>
        <dbReference type="ARBA" id="ARBA00008989"/>
    </source>
</evidence>
<evidence type="ECO:0000313" key="10">
    <source>
        <dbReference type="EMBL" id="SMB95379.1"/>
    </source>
</evidence>
<dbReference type="PIRSF" id="PIRSF004532">
    <property type="entry name" value="GlpX"/>
    <property type="match status" value="1"/>
</dbReference>
<comment type="catalytic activity">
    <reaction evidence="1">
        <text>beta-D-fructose 1,6-bisphosphate + H2O = beta-D-fructose 6-phosphate + phosphate</text>
        <dbReference type="Rhea" id="RHEA:11064"/>
        <dbReference type="ChEBI" id="CHEBI:15377"/>
        <dbReference type="ChEBI" id="CHEBI:32966"/>
        <dbReference type="ChEBI" id="CHEBI:43474"/>
        <dbReference type="ChEBI" id="CHEBI:57634"/>
        <dbReference type="EC" id="3.1.3.11"/>
    </reaction>
</comment>
<evidence type="ECO:0000256" key="5">
    <source>
        <dbReference type="ARBA" id="ARBA00023211"/>
    </source>
</evidence>
<sequence length="337" mass="35787">MTGQGRAGLSRGTQANNFEHALVLETARVTEGAALAASRWVGMGDKNAVDGAGTEAMRELLNSLDIRGRVVIGEGEMDEAPMLYIGEELGRGQYEVDIAVDPVEGTSVTAKGLPNGLAVIALSERGGLMHAPDCYMDKLVVPPPAAGRVHLEWPVEANLAALAQSLDREVRDLLVTILDRERHAELIRRVREAGARVKLIGDGDVVASLAVGVRGTGVHALMGSGGAPEGVLSAAAMKCLGAEIQGRFIAEDDDMRARFALMGVDEHKVYKTDELASGGQIVFSATGITYGELLNGVRRFGGGARTHTLVMGYASRVVRFIDTVHLENDKARVVIRV</sequence>
<dbReference type="Gene3D" id="3.30.540.10">
    <property type="entry name" value="Fructose-1,6-Bisphosphatase, subunit A, domain 1"/>
    <property type="match status" value="1"/>
</dbReference>
<evidence type="ECO:0000256" key="7">
    <source>
        <dbReference type="PIRNR" id="PIRNR004532"/>
    </source>
</evidence>
<feature type="binding site" evidence="8">
    <location>
        <position position="104"/>
    </location>
    <ligand>
        <name>Mn(2+)</name>
        <dbReference type="ChEBI" id="CHEBI:29035"/>
        <label>2</label>
    </ligand>
</feature>
<dbReference type="PANTHER" id="PTHR30447:SF0">
    <property type="entry name" value="FRUCTOSE-1,6-BISPHOSPHATASE 1 CLASS 2-RELATED"/>
    <property type="match status" value="1"/>
</dbReference>
<dbReference type="GO" id="GO:0030388">
    <property type="term" value="P:fructose 1,6-bisphosphate metabolic process"/>
    <property type="evidence" value="ECO:0007669"/>
    <property type="project" value="TreeGrafter"/>
</dbReference>
<feature type="binding site" evidence="8">
    <location>
        <position position="74"/>
    </location>
    <ligand>
        <name>Mn(2+)</name>
        <dbReference type="ChEBI" id="CHEBI:29035"/>
        <label>1</label>
    </ligand>
</feature>
<dbReference type="GO" id="GO:0042132">
    <property type="term" value="F:fructose 1,6-bisphosphate 1-phosphatase activity"/>
    <property type="evidence" value="ECO:0007669"/>
    <property type="project" value="UniProtKB-EC"/>
</dbReference>
<evidence type="ECO:0000256" key="6">
    <source>
        <dbReference type="ARBA" id="ARBA00023277"/>
    </source>
</evidence>
<feature type="binding site" evidence="8">
    <location>
        <position position="101"/>
    </location>
    <ligand>
        <name>Mn(2+)</name>
        <dbReference type="ChEBI" id="CHEBI:29035"/>
        <label>2</label>
    </ligand>
</feature>
<dbReference type="Proteomes" id="UP000192582">
    <property type="component" value="Unassembled WGS sequence"/>
</dbReference>
<keyword evidence="4" id="KW-0378">Hydrolase</keyword>
<dbReference type="CDD" id="cd01516">
    <property type="entry name" value="FBPase_glpX"/>
    <property type="match status" value="1"/>
</dbReference>
<feature type="binding site" evidence="9">
    <location>
        <begin position="104"/>
        <end position="106"/>
    </location>
    <ligand>
        <name>substrate</name>
    </ligand>
</feature>
<dbReference type="AlphaFoldDB" id="A0A1W1VPV2"/>
<evidence type="ECO:0000256" key="4">
    <source>
        <dbReference type="ARBA" id="ARBA00022801"/>
    </source>
</evidence>
<proteinExistence type="inferred from homology"/>
<dbReference type="OrthoDB" id="9779353at2"/>
<dbReference type="GO" id="GO:0006094">
    <property type="term" value="P:gluconeogenesis"/>
    <property type="evidence" value="ECO:0007669"/>
    <property type="project" value="InterPro"/>
</dbReference>
<keyword evidence="3 8" id="KW-0479">Metal-binding</keyword>
<protein>
    <recommendedName>
        <fullName evidence="7">Fructose-1,6-bisphosphatase</fullName>
    </recommendedName>
</protein>
<feature type="binding site" evidence="9">
    <location>
        <begin position="180"/>
        <end position="182"/>
    </location>
    <ligand>
        <name>substrate</name>
    </ligand>
</feature>
<dbReference type="Gene3D" id="3.40.190.90">
    <property type="match status" value="1"/>
</dbReference>
<feature type="binding site" evidence="9">
    <location>
        <begin position="202"/>
        <end position="204"/>
    </location>
    <ligand>
        <name>substrate</name>
    </ligand>
</feature>
<evidence type="ECO:0000256" key="1">
    <source>
        <dbReference type="ARBA" id="ARBA00001273"/>
    </source>
</evidence>
<reference evidence="10 11" key="1">
    <citation type="submission" date="2017-04" db="EMBL/GenBank/DDBJ databases">
        <authorList>
            <person name="Afonso C.L."/>
            <person name="Miller P.J."/>
            <person name="Scott M.A."/>
            <person name="Spackman E."/>
            <person name="Goraichik I."/>
            <person name="Dimitrov K.M."/>
            <person name="Suarez D.L."/>
            <person name="Swayne D.E."/>
        </authorList>
    </citation>
    <scope>NUCLEOTIDE SEQUENCE [LARGE SCALE GENOMIC DNA]</scope>
    <source>
        <strain evidence="10 11">KR-140</strain>
    </source>
</reference>
<evidence type="ECO:0000256" key="3">
    <source>
        <dbReference type="ARBA" id="ARBA00022723"/>
    </source>
</evidence>
<name>A0A1W1VPV2_9DEIO</name>
<organism evidence="10 11">
    <name type="scientific">Deinococcus hopiensis KR-140</name>
    <dbReference type="NCBI Taxonomy" id="695939"/>
    <lineage>
        <taxon>Bacteria</taxon>
        <taxon>Thermotogati</taxon>
        <taxon>Deinococcota</taxon>
        <taxon>Deinococci</taxon>
        <taxon>Deinococcales</taxon>
        <taxon>Deinococcaceae</taxon>
        <taxon>Deinococcus</taxon>
    </lineage>
</organism>
<comment type="similarity">
    <text evidence="2 7">Belongs to the FBPase class 2 family.</text>
</comment>
<dbReference type="PANTHER" id="PTHR30447">
    <property type="entry name" value="FRUCTOSE-1,6-BISPHOSPHATASE CLASS 2"/>
    <property type="match status" value="1"/>
</dbReference>
<dbReference type="NCBIfam" id="TIGR00330">
    <property type="entry name" value="glpX"/>
    <property type="match status" value="1"/>
</dbReference>